<dbReference type="InterPro" id="IPR016024">
    <property type="entry name" value="ARM-type_fold"/>
</dbReference>
<sequence>MSFIRWLDHWRKRPNAISAEQANLLEGILQWALESTGRLPGTDDRVLQARAVLLQLGPSVLLELDQRMRSWRRPRADDLPTDLLDRLARPDVDQGTREAGQFLVAMHWSGHLRERAVRELEANASRLALTASLIRSADWVNPVREAATDIADRLIDRCDEDDVFALMPLFFRLEGHSRFDRDRLHRTLEAWLTRNDERLVHALDSPYAPLRRWAFSILLARPEAIGHALLKRAINDPDPSIPVIAFRMLDDLPDTSRRELTAIALNAKHPIVRQLALRAMARVAPPVPVAVLHRALIDKSAGMRAFAAHTYRTQQHGDPADFWRSLVDAKKAPWSVVLSLAESAKPEDDGRLHDALRHPDGRVRAAALRALIKMGMTATDAQFIDFASDASPRVRRLLAEMCKKGDISLGAERLRLLWSAFPDITPAHASDLLNALTGGERLDLLLSFEPRSDVERRWWNSMLATWADGSLGWWKTAEPLRRQLLDLLARQSHALDAALVSRFEKSLVP</sequence>
<dbReference type="RefSeq" id="WP_046969243.1">
    <property type="nucleotide sequence ID" value="NZ_CP017480.1"/>
</dbReference>
<evidence type="ECO:0000313" key="2">
    <source>
        <dbReference type="Proteomes" id="UP000182987"/>
    </source>
</evidence>
<proteinExistence type="predicted"/>
<dbReference type="STRING" id="1440763.BJI69_20205"/>
<dbReference type="KEGG" id="lrz:BJI69_20205"/>
<keyword evidence="2" id="KW-1185">Reference proteome</keyword>
<dbReference type="Gene3D" id="1.25.10.10">
    <property type="entry name" value="Leucine-rich Repeat Variant"/>
    <property type="match status" value="2"/>
</dbReference>
<dbReference type="SUPFAM" id="SSF48371">
    <property type="entry name" value="ARM repeat"/>
    <property type="match status" value="1"/>
</dbReference>
<protein>
    <submittedName>
        <fullName evidence="1">Uncharacterized protein</fullName>
    </submittedName>
</protein>
<dbReference type="EMBL" id="CP017480">
    <property type="protein sequence ID" value="APG05994.1"/>
    <property type="molecule type" value="Genomic_DNA"/>
</dbReference>
<dbReference type="AlphaFoldDB" id="A0A0G9H287"/>
<accession>A0A0G9H287</accession>
<name>A0A0G9H287_9GAMM</name>
<dbReference type="InterPro" id="IPR011989">
    <property type="entry name" value="ARM-like"/>
</dbReference>
<evidence type="ECO:0000313" key="1">
    <source>
        <dbReference type="EMBL" id="APG05994.1"/>
    </source>
</evidence>
<dbReference type="Proteomes" id="UP000182987">
    <property type="component" value="Chromosome"/>
</dbReference>
<dbReference type="OrthoDB" id="6037683at2"/>
<organism evidence="1 2">
    <name type="scientific">Luteibacter rhizovicinus DSM 16549</name>
    <dbReference type="NCBI Taxonomy" id="1440763"/>
    <lineage>
        <taxon>Bacteria</taxon>
        <taxon>Pseudomonadati</taxon>
        <taxon>Pseudomonadota</taxon>
        <taxon>Gammaproteobacteria</taxon>
        <taxon>Lysobacterales</taxon>
        <taxon>Rhodanobacteraceae</taxon>
        <taxon>Luteibacter</taxon>
    </lineage>
</organism>
<gene>
    <name evidence="1" type="ORF">BJI69_20205</name>
</gene>
<reference evidence="2" key="1">
    <citation type="submission" date="2016-09" db="EMBL/GenBank/DDBJ databases">
        <authorList>
            <person name="Lysoe E."/>
        </authorList>
    </citation>
    <scope>NUCLEOTIDE SEQUENCE [LARGE SCALE GENOMIC DNA]</scope>
    <source>
        <strain evidence="2">LJ96T</strain>
    </source>
</reference>
<dbReference type="PATRIC" id="fig|1440763.5.peg.3869"/>